<dbReference type="SUPFAM" id="SSF49599">
    <property type="entry name" value="TRAF domain-like"/>
    <property type="match status" value="1"/>
</dbReference>
<dbReference type="EMBL" id="JABXBU010000001">
    <property type="protein sequence ID" value="KAF8796455.1"/>
    <property type="molecule type" value="Genomic_DNA"/>
</dbReference>
<reference evidence="2" key="1">
    <citation type="journal article" date="2020" name="bioRxiv">
        <title>Chromosome-level reference genome of the European wasp spider Argiope bruennichi: a resource for studies on range expansion and evolutionary adaptation.</title>
        <authorList>
            <person name="Sheffer M.M."/>
            <person name="Hoppe A."/>
            <person name="Krehenwinkel H."/>
            <person name="Uhl G."/>
            <person name="Kuss A.W."/>
            <person name="Jensen L."/>
            <person name="Jensen C."/>
            <person name="Gillespie R.G."/>
            <person name="Hoff K.J."/>
            <person name="Prost S."/>
        </authorList>
    </citation>
    <scope>NUCLEOTIDE SEQUENCE</scope>
</reference>
<dbReference type="CDD" id="cd00121">
    <property type="entry name" value="MATH"/>
    <property type="match status" value="1"/>
</dbReference>
<dbReference type="InterPro" id="IPR008974">
    <property type="entry name" value="TRAF-like"/>
</dbReference>
<keyword evidence="3" id="KW-1185">Reference proteome</keyword>
<dbReference type="AlphaFoldDB" id="A0A8T0G1R9"/>
<organism evidence="2 3">
    <name type="scientific">Argiope bruennichi</name>
    <name type="common">Wasp spider</name>
    <name type="synonym">Aranea bruennichi</name>
    <dbReference type="NCBI Taxonomy" id="94029"/>
    <lineage>
        <taxon>Eukaryota</taxon>
        <taxon>Metazoa</taxon>
        <taxon>Ecdysozoa</taxon>
        <taxon>Arthropoda</taxon>
        <taxon>Chelicerata</taxon>
        <taxon>Arachnida</taxon>
        <taxon>Araneae</taxon>
        <taxon>Araneomorphae</taxon>
        <taxon>Entelegynae</taxon>
        <taxon>Araneoidea</taxon>
        <taxon>Araneidae</taxon>
        <taxon>Argiope</taxon>
    </lineage>
</organism>
<evidence type="ECO:0000259" key="1">
    <source>
        <dbReference type="PROSITE" id="PS50144"/>
    </source>
</evidence>
<comment type="caution">
    <text evidence="2">The sequence shown here is derived from an EMBL/GenBank/DDBJ whole genome shotgun (WGS) entry which is preliminary data.</text>
</comment>
<evidence type="ECO:0000313" key="3">
    <source>
        <dbReference type="Proteomes" id="UP000807504"/>
    </source>
</evidence>
<protein>
    <recommendedName>
        <fullName evidence="1">MATH domain-containing protein</fullName>
    </recommendedName>
</protein>
<name>A0A8T0G1R9_ARGBR</name>
<gene>
    <name evidence="2" type="ORF">HNY73_000826</name>
</gene>
<reference evidence="2" key="2">
    <citation type="submission" date="2020-06" db="EMBL/GenBank/DDBJ databases">
        <authorList>
            <person name="Sheffer M."/>
        </authorList>
    </citation>
    <scope>NUCLEOTIDE SEQUENCE</scope>
</reference>
<feature type="domain" description="MATH" evidence="1">
    <location>
        <begin position="11"/>
        <end position="142"/>
    </location>
</feature>
<dbReference type="Pfam" id="PF22486">
    <property type="entry name" value="MATH_2"/>
    <property type="match status" value="1"/>
</dbReference>
<dbReference type="Gene3D" id="2.60.210.10">
    <property type="entry name" value="Apoptosis, Tumor Necrosis Factor Receptor Associated Protein 2, Chain A"/>
    <property type="match status" value="1"/>
</dbReference>
<dbReference type="PROSITE" id="PS50144">
    <property type="entry name" value="MATH"/>
    <property type="match status" value="1"/>
</dbReference>
<evidence type="ECO:0000313" key="2">
    <source>
        <dbReference type="EMBL" id="KAF8796455.1"/>
    </source>
</evidence>
<proteinExistence type="predicted"/>
<dbReference type="Proteomes" id="UP000807504">
    <property type="component" value="Unassembled WGS sequence"/>
</dbReference>
<accession>A0A8T0G1R9</accession>
<sequence length="327" mass="38404">MTTKTYNGINRYIFQWNIENFPHWLKKRQQIDSPCFITDSLETTKWSLRLYPKGNKNVNENFVSLFLVRRKDCSGPDRKEINYQLAFVDKDGFFLTEHTAFGDTFKKGQCRGFPEFEERNKVFASERKTFLSGHILRVQCTVWKINEIFGITRNISSRTVFKVNRRSLVWKLEKFSLLKPGLKRRVKDNLIDFHLVLNEGLDFEKKIDIEIISFDESIKYFSLNILIIDSDGKEEECGICEYYLDDLKKRNLSAPEFSKMVMENRSRYLPNDVLSFNIEYVSSDGAVFCKSFTCAVITPEVLKIVGKKEKRIRCWKRETSTYHSSGG</sequence>
<dbReference type="InterPro" id="IPR002083">
    <property type="entry name" value="MATH/TRAF_dom"/>
</dbReference>